<dbReference type="OMA" id="LAREEYC"/>
<feature type="coiled-coil region" evidence="1">
    <location>
        <begin position="290"/>
        <end position="317"/>
    </location>
</feature>
<dbReference type="EnsemblMetazoa" id="XM_030973582">
    <property type="protein sequence ID" value="XP_030829442"/>
    <property type="gene ID" value="LOC756624"/>
</dbReference>
<reference evidence="4" key="1">
    <citation type="submission" date="2015-02" db="EMBL/GenBank/DDBJ databases">
        <title>Genome sequencing for Strongylocentrotus purpuratus.</title>
        <authorList>
            <person name="Murali S."/>
            <person name="Liu Y."/>
            <person name="Vee V."/>
            <person name="English A."/>
            <person name="Wang M."/>
            <person name="Skinner E."/>
            <person name="Han Y."/>
            <person name="Muzny D.M."/>
            <person name="Worley K.C."/>
            <person name="Gibbs R.A."/>
        </authorList>
    </citation>
    <scope>NUCLEOTIDE SEQUENCE</scope>
</reference>
<protein>
    <submittedName>
        <fullName evidence="3">Uncharacterized protein</fullName>
    </submittedName>
</protein>
<dbReference type="OrthoDB" id="8185397at2759"/>
<evidence type="ECO:0000313" key="4">
    <source>
        <dbReference type="Proteomes" id="UP000007110"/>
    </source>
</evidence>
<name>A0A7M7N0P2_STRPU</name>
<proteinExistence type="predicted"/>
<feature type="region of interest" description="Disordered" evidence="2">
    <location>
        <begin position="48"/>
        <end position="72"/>
    </location>
</feature>
<evidence type="ECO:0000256" key="1">
    <source>
        <dbReference type="SAM" id="Coils"/>
    </source>
</evidence>
<dbReference type="GeneID" id="756624"/>
<organism evidence="3 4">
    <name type="scientific">Strongylocentrotus purpuratus</name>
    <name type="common">Purple sea urchin</name>
    <dbReference type="NCBI Taxonomy" id="7668"/>
    <lineage>
        <taxon>Eukaryota</taxon>
        <taxon>Metazoa</taxon>
        <taxon>Echinodermata</taxon>
        <taxon>Eleutherozoa</taxon>
        <taxon>Echinozoa</taxon>
        <taxon>Echinoidea</taxon>
        <taxon>Euechinoidea</taxon>
        <taxon>Echinacea</taxon>
        <taxon>Camarodonta</taxon>
        <taxon>Echinidea</taxon>
        <taxon>Strongylocentrotidae</taxon>
        <taxon>Strongylocentrotus</taxon>
    </lineage>
</organism>
<feature type="region of interest" description="Disordered" evidence="2">
    <location>
        <begin position="472"/>
        <end position="493"/>
    </location>
</feature>
<evidence type="ECO:0000313" key="3">
    <source>
        <dbReference type="EnsemblMetazoa" id="XP_030829442"/>
    </source>
</evidence>
<dbReference type="InParanoid" id="A0A7M7N0P2"/>
<dbReference type="AlphaFoldDB" id="A0A7M7N0P2"/>
<accession>A0A7M7N0P2</accession>
<dbReference type="RefSeq" id="XP_030829442.1">
    <property type="nucleotide sequence ID" value="XM_030973582.1"/>
</dbReference>
<dbReference type="Proteomes" id="UP000007110">
    <property type="component" value="Unassembled WGS sequence"/>
</dbReference>
<keyword evidence="1" id="KW-0175">Coiled coil</keyword>
<keyword evidence="4" id="KW-1185">Reference proteome</keyword>
<sequence>MANTKTHPVNAGSLQLEHDITPRDLHHINTIGLSKSNDLSDSHRFKGFPDSNFAQGRDPLRGSPKPIPTVTHRKPQHFVKGVPLDHKLPNNVVSSDGTSLENGRPNVISKNGVQYGSEEHHKTPNVRMSAKKKTPFWNEDRSSAEVRKKARQMTEAEWDQDQWKNMKKEQLRTDVDTKKKDLQMLREYKPFGRPGAGAPRREQESYRTKAVHNEQLNDGPEILKFLQFGKPGNGAPIRTDSGNVKTSIRSNIDIRFRDGVGMRRGVENNTRYTNAKEFGDKVNTELGDLQKNLEGNMALEKRTVKEMERQIEKAEERKTWDYNPYGKSGAGAPIKTDSGNLMTGRARTLAKDPLELKQIEEKPYMKKLAPGEGNTVVYNPWGKGQGAPERDALGNSKKLTWGDANTAPENFVPVSTGVAMETKPFGGGGHQIDEKGEKKTRFHQTLQNSSNPGGSLRGPLRQTEVIIEDGAKKDPSEPWGRPGGGAPLFLPNGSVNATNRGKAVMDMMGIDPPKREEVKAKQEYLKTLKTEIDYQKSQRQREAKEVMKPGGETVNWIRSKEVGYRSRDPTTGTVLPVHHKATSDITRHVMDIRRPTLDVQDYRTDLVHQAEQRIRQKDLEREVSRQEVSQHHQTFKQQWGRPGNGAPYDPAMKRHALDPDTLKQTRRVPEPAMPWVRTKALESRFRDPNYQPTVPRQQPMVLESTGVANGPYQLRAPWGAYSV</sequence>
<reference evidence="3" key="2">
    <citation type="submission" date="2021-01" db="UniProtKB">
        <authorList>
            <consortium name="EnsemblMetazoa"/>
        </authorList>
    </citation>
    <scope>IDENTIFICATION</scope>
</reference>
<evidence type="ECO:0000256" key="2">
    <source>
        <dbReference type="SAM" id="MobiDB-lite"/>
    </source>
</evidence>